<protein>
    <submittedName>
        <fullName evidence="2">Uncharacterized protein</fullName>
    </submittedName>
</protein>
<dbReference type="Proteomes" id="UP000298663">
    <property type="component" value="Chromosome X"/>
</dbReference>
<gene>
    <name evidence="2" type="ORF">L596_003566</name>
</gene>
<dbReference type="OrthoDB" id="5871720at2759"/>
<feature type="transmembrane region" description="Helical" evidence="1">
    <location>
        <begin position="6"/>
        <end position="28"/>
    </location>
</feature>
<dbReference type="AlphaFoldDB" id="A0A4U8UT40"/>
<reference evidence="2 3" key="1">
    <citation type="journal article" date="2015" name="Genome Biol.">
        <title>Comparative genomics of Steinernema reveals deeply conserved gene regulatory networks.</title>
        <authorList>
            <person name="Dillman A.R."/>
            <person name="Macchietto M."/>
            <person name="Porter C.F."/>
            <person name="Rogers A."/>
            <person name="Williams B."/>
            <person name="Antoshechkin I."/>
            <person name="Lee M.M."/>
            <person name="Goodwin Z."/>
            <person name="Lu X."/>
            <person name="Lewis E.E."/>
            <person name="Goodrich-Blair H."/>
            <person name="Stock S.P."/>
            <person name="Adams B.J."/>
            <person name="Sternberg P.W."/>
            <person name="Mortazavi A."/>
        </authorList>
    </citation>
    <scope>NUCLEOTIDE SEQUENCE [LARGE SCALE GENOMIC DNA]</scope>
    <source>
        <strain evidence="2 3">ALL</strain>
    </source>
</reference>
<evidence type="ECO:0000313" key="3">
    <source>
        <dbReference type="Proteomes" id="UP000298663"/>
    </source>
</evidence>
<name>A0A4U8UT40_STECR</name>
<keyword evidence="3" id="KW-1185">Reference proteome</keyword>
<sequence length="84" mass="10105">MLTRRYGITIFILLLNWIIAAVDCRYVLREFNDDMFINSIVPGAYRPYHHSKRFLSVLEPRRVIRQDYTPTPCRWKLCASLFRP</sequence>
<proteinExistence type="predicted"/>
<reference evidence="2 3" key="2">
    <citation type="journal article" date="2019" name="G3 (Bethesda)">
        <title>Hybrid Assembly of the Genome of the Entomopathogenic Nematode Steinernema carpocapsae Identifies the X-Chromosome.</title>
        <authorList>
            <person name="Serra L."/>
            <person name="Macchietto M."/>
            <person name="Macias-Munoz A."/>
            <person name="McGill C.J."/>
            <person name="Rodriguez I.M."/>
            <person name="Rodriguez B."/>
            <person name="Murad R."/>
            <person name="Mortazavi A."/>
        </authorList>
    </citation>
    <scope>NUCLEOTIDE SEQUENCE [LARGE SCALE GENOMIC DNA]</scope>
    <source>
        <strain evidence="2 3">ALL</strain>
    </source>
</reference>
<evidence type="ECO:0000313" key="2">
    <source>
        <dbReference type="EMBL" id="TMS36391.1"/>
    </source>
</evidence>
<dbReference type="EMBL" id="CM016762">
    <property type="protein sequence ID" value="TMS36391.1"/>
    <property type="molecule type" value="Genomic_DNA"/>
</dbReference>
<accession>A0A4U8UT40</accession>
<keyword evidence="1" id="KW-0472">Membrane</keyword>
<keyword evidence="1" id="KW-0812">Transmembrane</keyword>
<keyword evidence="1" id="KW-1133">Transmembrane helix</keyword>
<comment type="caution">
    <text evidence="2">The sequence shown here is derived from an EMBL/GenBank/DDBJ whole genome shotgun (WGS) entry which is preliminary data.</text>
</comment>
<organism evidence="2 3">
    <name type="scientific">Steinernema carpocapsae</name>
    <name type="common">Entomopathogenic nematode</name>
    <dbReference type="NCBI Taxonomy" id="34508"/>
    <lineage>
        <taxon>Eukaryota</taxon>
        <taxon>Metazoa</taxon>
        <taxon>Ecdysozoa</taxon>
        <taxon>Nematoda</taxon>
        <taxon>Chromadorea</taxon>
        <taxon>Rhabditida</taxon>
        <taxon>Tylenchina</taxon>
        <taxon>Panagrolaimomorpha</taxon>
        <taxon>Strongyloidoidea</taxon>
        <taxon>Steinernematidae</taxon>
        <taxon>Steinernema</taxon>
    </lineage>
</organism>
<dbReference type="EMBL" id="AZBU02000001">
    <property type="protein sequence ID" value="TMS36391.1"/>
    <property type="molecule type" value="Genomic_DNA"/>
</dbReference>
<evidence type="ECO:0000256" key="1">
    <source>
        <dbReference type="SAM" id="Phobius"/>
    </source>
</evidence>